<proteinExistence type="inferred from homology"/>
<keyword evidence="3" id="KW-0813">Transport</keyword>
<dbReference type="RefSeq" id="WP_167985613.1">
    <property type="nucleotide sequence ID" value="NZ_JAATEJ010000024.1"/>
</dbReference>
<dbReference type="SUPFAM" id="SSF53807">
    <property type="entry name" value="Helical backbone' metal receptor"/>
    <property type="match status" value="1"/>
</dbReference>
<comment type="subcellular location">
    <subcellularLocation>
        <location evidence="1">Cell envelope</location>
    </subcellularLocation>
</comment>
<dbReference type="Pfam" id="PF01497">
    <property type="entry name" value="Peripla_BP_2"/>
    <property type="match status" value="1"/>
</dbReference>
<evidence type="ECO:0000256" key="4">
    <source>
        <dbReference type="ARBA" id="ARBA00022729"/>
    </source>
</evidence>
<evidence type="ECO:0000259" key="6">
    <source>
        <dbReference type="PROSITE" id="PS50983"/>
    </source>
</evidence>
<evidence type="ECO:0000256" key="5">
    <source>
        <dbReference type="SAM" id="MobiDB-lite"/>
    </source>
</evidence>
<dbReference type="PANTHER" id="PTHR30532">
    <property type="entry name" value="IRON III DICITRATE-BINDING PERIPLASMIC PROTEIN"/>
    <property type="match status" value="1"/>
</dbReference>
<dbReference type="InterPro" id="IPR051313">
    <property type="entry name" value="Bact_iron-sidero_bind"/>
</dbReference>
<accession>A0ABX0ZS18</accession>
<feature type="region of interest" description="Disordered" evidence="5">
    <location>
        <begin position="52"/>
        <end position="77"/>
    </location>
</feature>
<comment type="caution">
    <text evidence="7">The sequence shown here is derived from an EMBL/GenBank/DDBJ whole genome shotgun (WGS) entry which is preliminary data.</text>
</comment>
<evidence type="ECO:0000256" key="1">
    <source>
        <dbReference type="ARBA" id="ARBA00004196"/>
    </source>
</evidence>
<feature type="region of interest" description="Disordered" evidence="5">
    <location>
        <begin position="1"/>
        <end position="24"/>
    </location>
</feature>
<evidence type="ECO:0000256" key="2">
    <source>
        <dbReference type="ARBA" id="ARBA00008814"/>
    </source>
</evidence>
<name>A0ABX0ZS18_9ACTN</name>
<protein>
    <submittedName>
        <fullName evidence="7">ABC transporter substrate-binding protein</fullName>
    </submittedName>
</protein>
<evidence type="ECO:0000313" key="8">
    <source>
        <dbReference type="Proteomes" id="UP000734511"/>
    </source>
</evidence>
<dbReference type="EMBL" id="JAATEJ010000024">
    <property type="protein sequence ID" value="NJP46760.1"/>
    <property type="molecule type" value="Genomic_DNA"/>
</dbReference>
<dbReference type="PANTHER" id="PTHR30532:SF1">
    <property type="entry name" value="IRON(3+)-HYDROXAMATE-BINDING PROTEIN FHUD"/>
    <property type="match status" value="1"/>
</dbReference>
<dbReference type="Proteomes" id="UP000734511">
    <property type="component" value="Unassembled WGS sequence"/>
</dbReference>
<dbReference type="Gene3D" id="3.40.50.1980">
    <property type="entry name" value="Nitrogenase molybdenum iron protein domain"/>
    <property type="match status" value="2"/>
</dbReference>
<comment type="similarity">
    <text evidence="2">Belongs to the bacterial solute-binding protein 8 family.</text>
</comment>
<organism evidence="7 8">
    <name type="scientific">Actinacidiphila epipremni</name>
    <dbReference type="NCBI Taxonomy" id="2053013"/>
    <lineage>
        <taxon>Bacteria</taxon>
        <taxon>Bacillati</taxon>
        <taxon>Actinomycetota</taxon>
        <taxon>Actinomycetes</taxon>
        <taxon>Kitasatosporales</taxon>
        <taxon>Streptomycetaceae</taxon>
        <taxon>Actinacidiphila</taxon>
    </lineage>
</organism>
<reference evidence="7 8" key="1">
    <citation type="submission" date="2020-03" db="EMBL/GenBank/DDBJ databases">
        <title>WGS of actinomycetes isolated from Thailand.</title>
        <authorList>
            <person name="Thawai C."/>
        </authorList>
    </citation>
    <scope>NUCLEOTIDE SEQUENCE [LARGE SCALE GENOMIC DNA]</scope>
    <source>
        <strain evidence="7 8">PRB2-1</strain>
    </source>
</reference>
<evidence type="ECO:0000313" key="7">
    <source>
        <dbReference type="EMBL" id="NJP46760.1"/>
    </source>
</evidence>
<feature type="domain" description="Fe/B12 periplasmic-binding" evidence="6">
    <location>
        <begin position="91"/>
        <end position="350"/>
    </location>
</feature>
<dbReference type="InterPro" id="IPR006311">
    <property type="entry name" value="TAT_signal"/>
</dbReference>
<dbReference type="PROSITE" id="PS51318">
    <property type="entry name" value="TAT"/>
    <property type="match status" value="1"/>
</dbReference>
<sequence>MPTSLHPRAADTPAGRTPEPRAAAGRMTRRGLLAGGIGAAALLGLAACGSSDDSAGSHSPGSGSAPRASSATSRRVSTLHGEVTVPAAPKRIVPFDFPEVCALLDLGIIPVGRTTYVPDFAAYSTALKGVPAIDEASSGNLAIEKIAALRPDLIIGDDWADPGKQRAPYATLQKIAPTAVFAWEQAAGNWPALAAQTAAAVGRTAELKALQATYADKAATTKSRYAALLAATRWDVIDCGKDSWDLYSANSSHGKVLAGAGLRLGAGASQSDGYKQYSLERLGMLSAAGAIITTPASLPFLRAQPLFTALPAVKAGRVYTTSLFFPASYGIATALLDEFATMCGTLQKGA</sequence>
<dbReference type="InterPro" id="IPR002491">
    <property type="entry name" value="ABC_transptr_periplasmic_BD"/>
</dbReference>
<evidence type="ECO:0000256" key="3">
    <source>
        <dbReference type="ARBA" id="ARBA00022448"/>
    </source>
</evidence>
<keyword evidence="8" id="KW-1185">Reference proteome</keyword>
<feature type="compositionally biased region" description="Low complexity" evidence="5">
    <location>
        <begin position="52"/>
        <end position="76"/>
    </location>
</feature>
<keyword evidence="4" id="KW-0732">Signal</keyword>
<gene>
    <name evidence="7" type="ORF">HCN08_25640</name>
</gene>
<dbReference type="PROSITE" id="PS50983">
    <property type="entry name" value="FE_B12_PBP"/>
    <property type="match status" value="1"/>
</dbReference>